<dbReference type="OrthoDB" id="5430673at2759"/>
<gene>
    <name evidence="2" type="ORF">P167DRAFT_574475</name>
</gene>
<evidence type="ECO:0000259" key="1">
    <source>
        <dbReference type="Pfam" id="PF12776"/>
    </source>
</evidence>
<dbReference type="InParanoid" id="A0A3N4KVN9"/>
<feature type="domain" description="Myb/SANT-like" evidence="1">
    <location>
        <begin position="4"/>
        <end position="45"/>
    </location>
</feature>
<dbReference type="Pfam" id="PF12776">
    <property type="entry name" value="Myb_DNA-bind_3"/>
    <property type="match status" value="1"/>
</dbReference>
<evidence type="ECO:0000313" key="2">
    <source>
        <dbReference type="EMBL" id="RPB12421.1"/>
    </source>
</evidence>
<name>A0A3N4KVN9_9PEZI</name>
<organism evidence="2 3">
    <name type="scientific">Morchella conica CCBAS932</name>
    <dbReference type="NCBI Taxonomy" id="1392247"/>
    <lineage>
        <taxon>Eukaryota</taxon>
        <taxon>Fungi</taxon>
        <taxon>Dikarya</taxon>
        <taxon>Ascomycota</taxon>
        <taxon>Pezizomycotina</taxon>
        <taxon>Pezizomycetes</taxon>
        <taxon>Pezizales</taxon>
        <taxon>Morchellaceae</taxon>
        <taxon>Morchella</taxon>
    </lineage>
</organism>
<dbReference type="InterPro" id="IPR024752">
    <property type="entry name" value="Myb/SANT-like_dom"/>
</dbReference>
<dbReference type="Proteomes" id="UP000277580">
    <property type="component" value="Unassembled WGS sequence"/>
</dbReference>
<dbReference type="PANTHER" id="PTHR46929:SF3">
    <property type="entry name" value="MYB_SANT-LIKE DOMAIN-CONTAINING PROTEIN"/>
    <property type="match status" value="1"/>
</dbReference>
<accession>A0A3N4KVN9</accession>
<dbReference type="EMBL" id="ML119129">
    <property type="protein sequence ID" value="RPB12421.1"/>
    <property type="molecule type" value="Genomic_DNA"/>
</dbReference>
<sequence>MCGKSKTNTLKKKYDVFTALKSNSGFGWDAENQVPTAPIDVWERYLSANPKAREFRKKTLKHYAELEELFLGVRATGEYAITPSTIFDLKPIPASSIQPSKSEPHSQPGSYVETPLAADPVPMSQIIKEKPSLKKVKWERISSGKAIAQALLEIKDTAQVLCMSKTEHAVAILQKEYEDTMEMDDLIQAINLFENIRKVEIFITMNPGKLRDAWLEKELKK</sequence>
<dbReference type="PANTHER" id="PTHR46929">
    <property type="entry name" value="EXPRESSED PROTEIN"/>
    <property type="match status" value="1"/>
</dbReference>
<keyword evidence="3" id="KW-1185">Reference proteome</keyword>
<proteinExistence type="predicted"/>
<reference evidence="2 3" key="1">
    <citation type="journal article" date="2018" name="Nat. Ecol. Evol.">
        <title>Pezizomycetes genomes reveal the molecular basis of ectomycorrhizal truffle lifestyle.</title>
        <authorList>
            <person name="Murat C."/>
            <person name="Payen T."/>
            <person name="Noel B."/>
            <person name="Kuo A."/>
            <person name="Morin E."/>
            <person name="Chen J."/>
            <person name="Kohler A."/>
            <person name="Krizsan K."/>
            <person name="Balestrini R."/>
            <person name="Da Silva C."/>
            <person name="Montanini B."/>
            <person name="Hainaut M."/>
            <person name="Levati E."/>
            <person name="Barry K.W."/>
            <person name="Belfiori B."/>
            <person name="Cichocki N."/>
            <person name="Clum A."/>
            <person name="Dockter R.B."/>
            <person name="Fauchery L."/>
            <person name="Guy J."/>
            <person name="Iotti M."/>
            <person name="Le Tacon F."/>
            <person name="Lindquist E.A."/>
            <person name="Lipzen A."/>
            <person name="Malagnac F."/>
            <person name="Mello A."/>
            <person name="Molinier V."/>
            <person name="Miyauchi S."/>
            <person name="Poulain J."/>
            <person name="Riccioni C."/>
            <person name="Rubini A."/>
            <person name="Sitrit Y."/>
            <person name="Splivallo R."/>
            <person name="Traeger S."/>
            <person name="Wang M."/>
            <person name="Zifcakova L."/>
            <person name="Wipf D."/>
            <person name="Zambonelli A."/>
            <person name="Paolocci F."/>
            <person name="Nowrousian M."/>
            <person name="Ottonello S."/>
            <person name="Baldrian P."/>
            <person name="Spatafora J.W."/>
            <person name="Henrissat B."/>
            <person name="Nagy L.G."/>
            <person name="Aury J.M."/>
            <person name="Wincker P."/>
            <person name="Grigoriev I.V."/>
            <person name="Bonfante P."/>
            <person name="Martin F.M."/>
        </authorList>
    </citation>
    <scope>NUCLEOTIDE SEQUENCE [LARGE SCALE GENOMIC DNA]</scope>
    <source>
        <strain evidence="2 3">CCBAS932</strain>
    </source>
</reference>
<dbReference type="AlphaFoldDB" id="A0A3N4KVN9"/>
<evidence type="ECO:0000313" key="3">
    <source>
        <dbReference type="Proteomes" id="UP000277580"/>
    </source>
</evidence>
<protein>
    <recommendedName>
        <fullName evidence="1">Myb/SANT-like domain-containing protein</fullName>
    </recommendedName>
</protein>
<dbReference type="STRING" id="1392247.A0A3N4KVN9"/>